<dbReference type="InterPro" id="IPR000182">
    <property type="entry name" value="GNAT_dom"/>
</dbReference>
<name>A0A291GQC1_9MICO</name>
<sequence>MNDTDSSTCAVLRRAALAEIDPRTLYLLAKLRQDVFAIEQRATDPDLDGRDLEPGTTLMWLELPSAEAAAMGLAGTPVAHLRVLHEPDGIVRIGRVAVHGAHRRSGYGRQLMTGALEHLRATSPGAGVHIDAQAYLEQWYAAMDFETVGEPFMEAGIEHVAMVLRPSRA</sequence>
<dbReference type="PROSITE" id="PS51186">
    <property type="entry name" value="GNAT"/>
    <property type="match status" value="1"/>
</dbReference>
<gene>
    <name evidence="2" type="ORF">CFK38_13630</name>
</gene>
<dbReference type="GO" id="GO:0016747">
    <property type="term" value="F:acyltransferase activity, transferring groups other than amino-acyl groups"/>
    <property type="evidence" value="ECO:0007669"/>
    <property type="project" value="InterPro"/>
</dbReference>
<organism evidence="2 3">
    <name type="scientific">Brachybacterium vulturis</name>
    <dbReference type="NCBI Taxonomy" id="2017484"/>
    <lineage>
        <taxon>Bacteria</taxon>
        <taxon>Bacillati</taxon>
        <taxon>Actinomycetota</taxon>
        <taxon>Actinomycetes</taxon>
        <taxon>Micrococcales</taxon>
        <taxon>Dermabacteraceae</taxon>
        <taxon>Brachybacterium</taxon>
    </lineage>
</organism>
<dbReference type="EMBL" id="CP023563">
    <property type="protein sequence ID" value="ATG52441.1"/>
    <property type="molecule type" value="Genomic_DNA"/>
</dbReference>
<dbReference type="InterPro" id="IPR016181">
    <property type="entry name" value="Acyl_CoA_acyltransferase"/>
</dbReference>
<dbReference type="OrthoDB" id="9796171at2"/>
<dbReference type="AlphaFoldDB" id="A0A291GQC1"/>
<dbReference type="Gene3D" id="3.40.630.30">
    <property type="match status" value="1"/>
</dbReference>
<accession>A0A291GQC1</accession>
<protein>
    <submittedName>
        <fullName evidence="2">GNAT family N-acetyltransferase</fullName>
    </submittedName>
</protein>
<evidence type="ECO:0000259" key="1">
    <source>
        <dbReference type="PROSITE" id="PS51186"/>
    </source>
</evidence>
<dbReference type="Pfam" id="PF13673">
    <property type="entry name" value="Acetyltransf_10"/>
    <property type="match status" value="1"/>
</dbReference>
<dbReference type="RefSeq" id="WP_096803555.1">
    <property type="nucleotide sequence ID" value="NZ_CP023563.1"/>
</dbReference>
<dbReference type="KEGG" id="brz:CFK38_13630"/>
<evidence type="ECO:0000313" key="3">
    <source>
        <dbReference type="Proteomes" id="UP000218165"/>
    </source>
</evidence>
<evidence type="ECO:0000313" key="2">
    <source>
        <dbReference type="EMBL" id="ATG52441.1"/>
    </source>
</evidence>
<proteinExistence type="predicted"/>
<reference evidence="3" key="1">
    <citation type="submission" date="2017-09" db="EMBL/GenBank/DDBJ databases">
        <title>Brachybacterium sp. VM2412.</title>
        <authorList>
            <person name="Tak E.J."/>
            <person name="Bae J.-W."/>
        </authorList>
    </citation>
    <scope>NUCLEOTIDE SEQUENCE [LARGE SCALE GENOMIC DNA]</scope>
    <source>
        <strain evidence="3">VM2412</strain>
    </source>
</reference>
<keyword evidence="3" id="KW-1185">Reference proteome</keyword>
<feature type="domain" description="N-acetyltransferase" evidence="1">
    <location>
        <begin position="18"/>
        <end position="167"/>
    </location>
</feature>
<dbReference type="SUPFAM" id="SSF55729">
    <property type="entry name" value="Acyl-CoA N-acyltransferases (Nat)"/>
    <property type="match status" value="1"/>
</dbReference>
<dbReference type="Proteomes" id="UP000218165">
    <property type="component" value="Chromosome"/>
</dbReference>
<dbReference type="CDD" id="cd04301">
    <property type="entry name" value="NAT_SF"/>
    <property type="match status" value="1"/>
</dbReference>
<keyword evidence="2" id="KW-0808">Transferase</keyword>